<accession>A0A9D2P240</accession>
<organism evidence="1 2">
    <name type="scientific">Candidatus Intestinimonas pullistercoris</name>
    <dbReference type="NCBI Taxonomy" id="2838623"/>
    <lineage>
        <taxon>Bacteria</taxon>
        <taxon>Bacillati</taxon>
        <taxon>Bacillota</taxon>
        <taxon>Clostridia</taxon>
        <taxon>Eubacteriales</taxon>
        <taxon>Intestinimonas</taxon>
    </lineage>
</organism>
<reference evidence="1" key="1">
    <citation type="journal article" date="2021" name="PeerJ">
        <title>Extensive microbial diversity within the chicken gut microbiome revealed by metagenomics and culture.</title>
        <authorList>
            <person name="Gilroy R."/>
            <person name="Ravi A."/>
            <person name="Getino M."/>
            <person name="Pursley I."/>
            <person name="Horton D.L."/>
            <person name="Alikhan N.F."/>
            <person name="Baker D."/>
            <person name="Gharbi K."/>
            <person name="Hall N."/>
            <person name="Watson M."/>
            <person name="Adriaenssens E.M."/>
            <person name="Foster-Nyarko E."/>
            <person name="Jarju S."/>
            <person name="Secka A."/>
            <person name="Antonio M."/>
            <person name="Oren A."/>
            <person name="Chaudhuri R.R."/>
            <person name="La Ragione R."/>
            <person name="Hildebrand F."/>
            <person name="Pallen M.J."/>
        </authorList>
    </citation>
    <scope>NUCLEOTIDE SEQUENCE</scope>
    <source>
        <strain evidence="1">CHK186-1790</strain>
    </source>
</reference>
<dbReference type="InterPro" id="IPR027417">
    <property type="entry name" value="P-loop_NTPase"/>
</dbReference>
<dbReference type="Gene3D" id="3.30.420.280">
    <property type="match status" value="1"/>
</dbReference>
<name>A0A9D2P240_9FIRM</name>
<dbReference type="EMBL" id="DWWJ01000206">
    <property type="protein sequence ID" value="HJC42049.1"/>
    <property type="molecule type" value="Genomic_DNA"/>
</dbReference>
<protein>
    <submittedName>
        <fullName evidence="1">PBSX family phage terminase large subunit</fullName>
    </submittedName>
</protein>
<reference evidence="1" key="2">
    <citation type="submission" date="2021-04" db="EMBL/GenBank/DDBJ databases">
        <authorList>
            <person name="Gilroy R."/>
        </authorList>
    </citation>
    <scope>NUCLEOTIDE SEQUENCE</scope>
    <source>
        <strain evidence="1">CHK186-1790</strain>
    </source>
</reference>
<evidence type="ECO:0000313" key="2">
    <source>
        <dbReference type="Proteomes" id="UP000823882"/>
    </source>
</evidence>
<dbReference type="Gene3D" id="3.40.50.300">
    <property type="entry name" value="P-loop containing nucleotide triphosphate hydrolases"/>
    <property type="match status" value="1"/>
</dbReference>
<dbReference type="AlphaFoldDB" id="A0A9D2P240"/>
<proteinExistence type="predicted"/>
<dbReference type="InterPro" id="IPR006437">
    <property type="entry name" value="Phage_terminase_lsu"/>
</dbReference>
<comment type="caution">
    <text evidence="1">The sequence shown here is derived from an EMBL/GenBank/DDBJ whole genome shotgun (WGS) entry which is preliminary data.</text>
</comment>
<gene>
    <name evidence="1" type="ORF">H9701_10955</name>
</gene>
<dbReference type="NCBIfam" id="TIGR01547">
    <property type="entry name" value="phage_term_2"/>
    <property type="match status" value="1"/>
</dbReference>
<dbReference type="Proteomes" id="UP000823882">
    <property type="component" value="Unassembled WGS sequence"/>
</dbReference>
<evidence type="ECO:0000313" key="1">
    <source>
        <dbReference type="EMBL" id="HJC42049.1"/>
    </source>
</evidence>
<sequence length="417" mass="47788">MLRGFSEKQKRVLTWWCDPAFQDREAILCDGAVRSGKTTCMGLGFFCWAMARFHRKQFALCGRSVGSVRRNLLSSVRPLLEELGFQVEEKRSQNLLEVAFGGRENTFYLFGGKDEASAAGIQGITLAGALLDEAALMPRSFVEQAAARCSVEGSRLWLSCNPESPGHWFYQEWVRKAEEKRVLYVHFTMRDNPALSPETILRYERQFQGGFYRRFVLGEWVAAEGLVYGFFHRGMARPAPPGEAEEWRVSCDYGTVNPASFGLWGRWGGVWYRVREFYYDSRREGRQRTDGEYVRDLERLAGGRDIRRVIVDPSAASFLEALRREGWRVVKADNDVLSGIRVTAELLRSGKIVICPACGDLLREIELYRWDERQGQDRVRKEFDHAMDEMRYFAVDLVREARGQTGAAAGFVERGRF</sequence>
<dbReference type="Pfam" id="PF03237">
    <property type="entry name" value="Terminase_6N"/>
    <property type="match status" value="1"/>
</dbReference>